<feature type="transmembrane region" description="Helical" evidence="1">
    <location>
        <begin position="33"/>
        <end position="50"/>
    </location>
</feature>
<evidence type="ECO:0000256" key="1">
    <source>
        <dbReference type="SAM" id="Phobius"/>
    </source>
</evidence>
<dbReference type="eggNOG" id="ENOG5030FSV">
    <property type="taxonomic scope" value="Bacteria"/>
</dbReference>
<gene>
    <name evidence="2" type="ORF">CLOBOL_05237</name>
</gene>
<dbReference type="PaxDb" id="411902-CLOBOL_05237"/>
<reference evidence="2 3" key="1">
    <citation type="submission" date="2007-08" db="EMBL/GenBank/DDBJ databases">
        <authorList>
            <person name="Fulton L."/>
            <person name="Clifton S."/>
            <person name="Fulton B."/>
            <person name="Xu J."/>
            <person name="Minx P."/>
            <person name="Pepin K.H."/>
            <person name="Johnson M."/>
            <person name="Thiruvilangam P."/>
            <person name="Bhonagiri V."/>
            <person name="Nash W.E."/>
            <person name="Mardis E.R."/>
            <person name="Wilson R.K."/>
        </authorList>
    </citation>
    <scope>NUCLEOTIDE SEQUENCE [LARGE SCALE GENOMIC DNA]</scope>
    <source>
        <strain evidence="3">ATCC BAA-613 / DSM 15670 / CCUG 46953 / JCM 12243 / WAL 16351</strain>
    </source>
</reference>
<evidence type="ECO:0000313" key="2">
    <source>
        <dbReference type="EMBL" id="EDP14694.1"/>
    </source>
</evidence>
<organism evidence="2 3">
    <name type="scientific">Enterocloster bolteae (strain ATCC BAA-613 / DSM 15670 / CCUG 46953 / JCM 12243 / WAL 16351)</name>
    <name type="common">Clostridium bolteae</name>
    <dbReference type="NCBI Taxonomy" id="411902"/>
    <lineage>
        <taxon>Bacteria</taxon>
        <taxon>Bacillati</taxon>
        <taxon>Bacillota</taxon>
        <taxon>Clostridia</taxon>
        <taxon>Lachnospirales</taxon>
        <taxon>Lachnospiraceae</taxon>
        <taxon>Enterocloster</taxon>
    </lineage>
</organism>
<dbReference type="Proteomes" id="UP000005396">
    <property type="component" value="Unassembled WGS sequence"/>
</dbReference>
<keyword evidence="1" id="KW-1133">Transmembrane helix</keyword>
<comment type="caution">
    <text evidence="2">The sequence shown here is derived from an EMBL/GenBank/DDBJ whole genome shotgun (WGS) entry which is preliminary data.</text>
</comment>
<feature type="transmembrane region" description="Helical" evidence="1">
    <location>
        <begin position="81"/>
        <end position="105"/>
    </location>
</feature>
<reference evidence="2 3" key="2">
    <citation type="submission" date="2007-09" db="EMBL/GenBank/DDBJ databases">
        <title>Draft genome sequence of Clostridium bolteae (ATCC BAA-613).</title>
        <authorList>
            <person name="Sudarsanam P."/>
            <person name="Ley R."/>
            <person name="Guruge J."/>
            <person name="Turnbaugh P.J."/>
            <person name="Mahowald M."/>
            <person name="Liep D."/>
            <person name="Gordon J."/>
        </authorList>
    </citation>
    <scope>NUCLEOTIDE SEQUENCE [LARGE SCALE GENOMIC DNA]</scope>
    <source>
        <strain evidence="3">ATCC BAA-613 / DSM 15670 / CCUG 46953 / JCM 12243 / WAL 16351</strain>
    </source>
</reference>
<sequence>MEHIYGVRNHVHAKNRRQEETMGEQNLLLKRKLVIQSFLPLFIFIFIRYFDYRMISSICHFIRELMQRNFSVMNRIWDHPYLGPFIAAFISLACSLYGITAMWQFKSMQMSGFVDAGEEIVIEEEITDSGITFFMTFVLPLLLDDVETLRGFIIFTGILGLVIRLMWTTHLYYQNPILTLLGYRIYKFRFLNPVMDGCRDKTMIAVCRTGIAEKKIVKWKYISDDVCLMYNKN</sequence>
<dbReference type="HOGENOM" id="CLU_1287207_0_0_9"/>
<accession>A8RYV2</accession>
<protein>
    <submittedName>
        <fullName evidence="2">Uncharacterized protein</fullName>
    </submittedName>
</protein>
<dbReference type="AlphaFoldDB" id="A8RYV2"/>
<evidence type="ECO:0000313" key="3">
    <source>
        <dbReference type="Proteomes" id="UP000005396"/>
    </source>
</evidence>
<dbReference type="EMBL" id="ABCC02000039">
    <property type="protein sequence ID" value="EDP14694.1"/>
    <property type="molecule type" value="Genomic_DNA"/>
</dbReference>
<keyword evidence="1" id="KW-0812">Transmembrane</keyword>
<feature type="transmembrane region" description="Helical" evidence="1">
    <location>
        <begin position="149"/>
        <end position="167"/>
    </location>
</feature>
<proteinExistence type="predicted"/>
<name>A8RYV2_ENTBW</name>
<keyword evidence="1" id="KW-0472">Membrane</keyword>